<reference evidence="4" key="1">
    <citation type="submission" date="2022-01" db="EMBL/GenBank/DDBJ databases">
        <authorList>
            <person name="Wang Y."/>
        </authorList>
    </citation>
    <scope>NUCLEOTIDE SEQUENCE</scope>
    <source>
        <strain evidence="4">WB101</strain>
    </source>
</reference>
<feature type="domain" description="Sulfatase N-terminal" evidence="3">
    <location>
        <begin position="41"/>
        <end position="310"/>
    </location>
</feature>
<dbReference type="RefSeq" id="WP_237852065.1">
    <property type="nucleotide sequence ID" value="NZ_JAKLWS010000001.1"/>
</dbReference>
<evidence type="ECO:0000313" key="5">
    <source>
        <dbReference type="Proteomes" id="UP001165366"/>
    </source>
</evidence>
<accession>A0ABS9K8P5</accession>
<evidence type="ECO:0000259" key="3">
    <source>
        <dbReference type="Pfam" id="PF00884"/>
    </source>
</evidence>
<dbReference type="CDD" id="cd16027">
    <property type="entry name" value="SGSH"/>
    <property type="match status" value="1"/>
</dbReference>
<dbReference type="EMBL" id="JAKLWS010000001">
    <property type="protein sequence ID" value="MCG2587221.1"/>
    <property type="molecule type" value="Genomic_DNA"/>
</dbReference>
<evidence type="ECO:0000313" key="4">
    <source>
        <dbReference type="EMBL" id="MCG2587221.1"/>
    </source>
</evidence>
<comment type="similarity">
    <text evidence="1">Belongs to the sulfatase family.</text>
</comment>
<dbReference type="Pfam" id="PF00884">
    <property type="entry name" value="Sulfatase"/>
    <property type="match status" value="1"/>
</dbReference>
<dbReference type="InterPro" id="IPR000917">
    <property type="entry name" value="Sulfatase_N"/>
</dbReference>
<keyword evidence="2" id="KW-0378">Hydrolase</keyword>
<proteinExistence type="inferred from homology"/>
<reference evidence="4" key="2">
    <citation type="submission" date="2024-05" db="EMBL/GenBank/DDBJ databases">
        <title>Rhodohalobacter halophilus gen. nov., sp. nov., a moderately halophilic member of the family Balneolaceae.</title>
        <authorList>
            <person name="Xia J."/>
        </authorList>
    </citation>
    <scope>NUCLEOTIDE SEQUENCE</scope>
    <source>
        <strain evidence="4">WB101</strain>
    </source>
</reference>
<dbReference type="PANTHER" id="PTHR43751:SF1">
    <property type="entry name" value="SULFATASE ATSG-RELATED"/>
    <property type="match status" value="1"/>
</dbReference>
<dbReference type="InterPro" id="IPR017850">
    <property type="entry name" value="Alkaline_phosphatase_core_sf"/>
</dbReference>
<evidence type="ECO:0000256" key="2">
    <source>
        <dbReference type="ARBA" id="ARBA00022801"/>
    </source>
</evidence>
<comment type="caution">
    <text evidence="4">The sequence shown here is derived from an EMBL/GenBank/DDBJ whole genome shotgun (WGS) entry which is preliminary data.</text>
</comment>
<organism evidence="4 5">
    <name type="scientific">Rhodohalobacter sulfatireducens</name>
    <dbReference type="NCBI Taxonomy" id="2911366"/>
    <lineage>
        <taxon>Bacteria</taxon>
        <taxon>Pseudomonadati</taxon>
        <taxon>Balneolota</taxon>
        <taxon>Balneolia</taxon>
        <taxon>Balneolales</taxon>
        <taxon>Balneolaceae</taxon>
        <taxon>Rhodohalobacter</taxon>
    </lineage>
</organism>
<dbReference type="SUPFAM" id="SSF53649">
    <property type="entry name" value="Alkaline phosphatase-like"/>
    <property type="match status" value="1"/>
</dbReference>
<dbReference type="InterPro" id="IPR024607">
    <property type="entry name" value="Sulfatase_CS"/>
</dbReference>
<dbReference type="PANTHER" id="PTHR43751">
    <property type="entry name" value="SULFATASE"/>
    <property type="match status" value="1"/>
</dbReference>
<dbReference type="InterPro" id="IPR052701">
    <property type="entry name" value="GAG_Ulvan_Degrading_Sulfatases"/>
</dbReference>
<gene>
    <name evidence="4" type="ORF">L6773_01495</name>
</gene>
<dbReference type="PROSITE" id="PS00523">
    <property type="entry name" value="SULFATASE_1"/>
    <property type="match status" value="1"/>
</dbReference>
<evidence type="ECO:0000256" key="1">
    <source>
        <dbReference type="ARBA" id="ARBA00008779"/>
    </source>
</evidence>
<keyword evidence="5" id="KW-1185">Reference proteome</keyword>
<dbReference type="Proteomes" id="UP001165366">
    <property type="component" value="Unassembled WGS sequence"/>
</dbReference>
<protein>
    <submittedName>
        <fullName evidence="4">Sulfatase</fullName>
    </submittedName>
</protein>
<name>A0ABS9K8P5_9BACT</name>
<sequence length="510" mass="58251">MGLQTANQQHRIFLITFVLAISIMFASCNQSQDSTTNEEPPNILLIMSDNHYYKHLGTYGDPVVQTPNIDKIAENGVQFMNAFCASPSCTPARGAMLAGQDIWRIGQGANLWSTLSDTITTYVDLLEESGYTVGHSGKGWGPGNWEAGGRDRNPAGYTFESFGEFLDQKESDAPWSFWISSRNPHRPFTYDAGVESGMNLDEVEVPPYLPDVPEVREDMTDYYYQIQQFDEEVATAIAALEESGQMENTIVMVTADNGWMMPRGLANLYDFGTQIPLIISWPGHFESNRKVDDLVNLNDIAPTILQLAGVEVPDEFTAQSLLPILESGEEGQVLEERDEVYIARERHAIARQGGPGYPGRAIRTHDYLYIYNFEPDRWPAGDPPLFADIDAHMLQYESPTKEYMMMHKDDPEVGPLYEDAFMKRPQMELFDLNRDPYQMNNVADDPEYQDVQQELHERLFSYLRETGDPRVTGGEFTWEDQPYYWEDDWVGTPREEAQEKFDLEEEYPYR</sequence>
<dbReference type="Gene3D" id="3.40.720.10">
    <property type="entry name" value="Alkaline Phosphatase, subunit A"/>
    <property type="match status" value="1"/>
</dbReference>